<keyword evidence="3 7" id="KW-0799">Topoisomerase</keyword>
<dbReference type="SMART" id="SM00434">
    <property type="entry name" value="TOP4c"/>
    <property type="match status" value="1"/>
</dbReference>
<dbReference type="HAMAP" id="MF_00936">
    <property type="entry name" value="ParC_type1"/>
    <property type="match status" value="1"/>
</dbReference>
<proteinExistence type="inferred from homology"/>
<evidence type="ECO:0000256" key="6">
    <source>
        <dbReference type="ARBA" id="ARBA00023235"/>
    </source>
</evidence>
<feature type="site" description="Interaction with DNA" evidence="7">
    <location>
        <position position="111"/>
    </location>
</feature>
<dbReference type="SUPFAM" id="SSF101904">
    <property type="entry name" value="GyrA/ParC C-terminal domain-like"/>
    <property type="match status" value="1"/>
</dbReference>
<keyword evidence="2 7" id="KW-1003">Cell membrane</keyword>
<dbReference type="PANTHER" id="PTHR43493">
    <property type="entry name" value="DNA GYRASE/TOPOISOMERASE SUBUNIT A"/>
    <property type="match status" value="1"/>
</dbReference>
<accession>A0ABT8BAG7</accession>
<dbReference type="InterPro" id="IPR013757">
    <property type="entry name" value="Topo_IIA_A_a_sf"/>
</dbReference>
<keyword evidence="12" id="KW-1185">Reference proteome</keyword>
<feature type="site" description="Interaction with DNA" evidence="7">
    <location>
        <position position="75"/>
    </location>
</feature>
<dbReference type="InterPro" id="IPR013760">
    <property type="entry name" value="Topo_IIA-like_dom_sf"/>
</dbReference>
<dbReference type="GO" id="GO:0003918">
    <property type="term" value="F:DNA topoisomerase type II (double strand cut, ATP-hydrolyzing) activity"/>
    <property type="evidence" value="ECO:0007669"/>
    <property type="project" value="UniProtKB-EC"/>
</dbReference>
<feature type="site" description="Transition state stabilizer" evidence="7">
    <location>
        <position position="154"/>
    </location>
</feature>
<dbReference type="Pfam" id="PF00521">
    <property type="entry name" value="DNA_topoisoIV"/>
    <property type="match status" value="1"/>
</dbReference>
<dbReference type="InterPro" id="IPR006691">
    <property type="entry name" value="GyrA/parC_rep"/>
</dbReference>
<keyword evidence="4 7" id="KW-0238">DNA-binding</keyword>
<dbReference type="Proteomes" id="UP001180081">
    <property type="component" value="Unassembled WGS sequence"/>
</dbReference>
<gene>
    <name evidence="7 11" type="primary">parC</name>
    <name evidence="11" type="ORF">QWZ03_17020</name>
</gene>
<dbReference type="InterPro" id="IPR002205">
    <property type="entry name" value="Topo_IIA_dom_A"/>
</dbReference>
<evidence type="ECO:0000256" key="8">
    <source>
        <dbReference type="PROSITE-ProRule" id="PRU01384"/>
    </source>
</evidence>
<dbReference type="Gene3D" id="2.120.10.90">
    <property type="entry name" value="DNA gyrase/topoisomerase IV, subunit A, C-terminal"/>
    <property type="match status" value="1"/>
</dbReference>
<feature type="domain" description="Topo IIA-type catalytic" evidence="10">
    <location>
        <begin position="67"/>
        <end position="551"/>
    </location>
</feature>
<feature type="region of interest" description="Disordered" evidence="9">
    <location>
        <begin position="1"/>
        <end position="36"/>
    </location>
</feature>
<feature type="compositionally biased region" description="Acidic residues" evidence="9">
    <location>
        <begin position="8"/>
        <end position="17"/>
    </location>
</feature>
<evidence type="ECO:0000256" key="1">
    <source>
        <dbReference type="ARBA" id="ARBA00000185"/>
    </source>
</evidence>
<dbReference type="NCBIfam" id="NF004044">
    <property type="entry name" value="PRK05561.1"/>
    <property type="match status" value="1"/>
</dbReference>
<comment type="caution">
    <text evidence="11">The sequence shown here is derived from an EMBL/GenBank/DDBJ whole genome shotgun (WGS) entry which is preliminary data.</text>
</comment>
<name>A0ABT8BAG7_9NEIS</name>
<dbReference type="PANTHER" id="PTHR43493:SF1">
    <property type="entry name" value="DNA TOPOISOMERASE 4 SUBUNIT A"/>
    <property type="match status" value="1"/>
</dbReference>
<dbReference type="NCBIfam" id="TIGR01062">
    <property type="entry name" value="parC_Gneg"/>
    <property type="match status" value="1"/>
</dbReference>
<evidence type="ECO:0000256" key="7">
    <source>
        <dbReference type="HAMAP-Rule" id="MF_00936"/>
    </source>
</evidence>
<keyword evidence="5 7" id="KW-0472">Membrane</keyword>
<evidence type="ECO:0000313" key="11">
    <source>
        <dbReference type="EMBL" id="MDN3578474.1"/>
    </source>
</evidence>
<evidence type="ECO:0000256" key="5">
    <source>
        <dbReference type="ARBA" id="ARBA00023136"/>
    </source>
</evidence>
<dbReference type="InterPro" id="IPR035516">
    <property type="entry name" value="Gyrase/topoIV_suA_C"/>
</dbReference>
<dbReference type="InterPro" id="IPR005742">
    <property type="entry name" value="TopoIV_A_Gneg"/>
</dbReference>
<dbReference type="Gene3D" id="1.10.268.10">
    <property type="entry name" value="Topoisomerase, domain 3"/>
    <property type="match status" value="1"/>
</dbReference>
<dbReference type="EC" id="5.6.2.2" evidence="7"/>
<dbReference type="CDD" id="cd00187">
    <property type="entry name" value="TOP4c"/>
    <property type="match status" value="1"/>
</dbReference>
<reference evidence="11" key="2">
    <citation type="submission" date="2023-06" db="EMBL/GenBank/DDBJ databases">
        <authorList>
            <person name="Lucena T."/>
            <person name="Sun Q."/>
        </authorList>
    </citation>
    <scope>NUCLEOTIDE SEQUENCE</scope>
    <source>
        <strain evidence="11">CECT 7703</strain>
    </source>
</reference>
<evidence type="ECO:0000256" key="3">
    <source>
        <dbReference type="ARBA" id="ARBA00023029"/>
    </source>
</evidence>
<dbReference type="Gene3D" id="3.30.1360.40">
    <property type="match status" value="1"/>
</dbReference>
<evidence type="ECO:0000259" key="10">
    <source>
        <dbReference type="PROSITE" id="PS52040"/>
    </source>
</evidence>
<comment type="similarity">
    <text evidence="7">Belongs to the type II topoisomerase GyrA/ParC subunit family. ParC type 1 subfamily.</text>
</comment>
<reference evidence="11" key="1">
    <citation type="journal article" date="2014" name="Int. J. Syst. Evol. Microbiol.">
        <title>Complete genome of a new Firmicutes species belonging to the dominant human colonic microbiota ('Ruminococcus bicirculans') reveals two chromosomes and a selective capacity to utilize plant glucans.</title>
        <authorList>
            <consortium name="NISC Comparative Sequencing Program"/>
            <person name="Wegmann U."/>
            <person name="Louis P."/>
            <person name="Goesmann A."/>
            <person name="Henrissat B."/>
            <person name="Duncan S.H."/>
            <person name="Flint H.J."/>
        </authorList>
    </citation>
    <scope>NUCLEOTIDE SEQUENCE</scope>
    <source>
        <strain evidence="11">CECT 7703</strain>
    </source>
</reference>
<feature type="active site" description="O-(5'-phospho-DNA)-tyrosine intermediate" evidence="7 8">
    <location>
        <position position="155"/>
    </location>
</feature>
<dbReference type="Pfam" id="PF03989">
    <property type="entry name" value="DNA_gyraseA_C"/>
    <property type="match status" value="2"/>
</dbReference>
<comment type="catalytic activity">
    <reaction evidence="1 7 8">
        <text>ATP-dependent breakage, passage and rejoining of double-stranded DNA.</text>
        <dbReference type="EC" id="5.6.2.2"/>
    </reaction>
</comment>
<feature type="site" description="Interaction with DNA" evidence="7">
    <location>
        <position position="113"/>
    </location>
</feature>
<evidence type="ECO:0000256" key="9">
    <source>
        <dbReference type="SAM" id="MobiDB-lite"/>
    </source>
</evidence>
<dbReference type="Gene3D" id="3.90.199.10">
    <property type="entry name" value="Topoisomerase II, domain 5"/>
    <property type="match status" value="1"/>
</dbReference>
<keyword evidence="6 7" id="KW-0413">Isomerase</keyword>
<organism evidence="11 12">
    <name type="scientific">Chitinimonas viridis</name>
    <dbReference type="NCBI Taxonomy" id="664880"/>
    <lineage>
        <taxon>Bacteria</taxon>
        <taxon>Pseudomonadati</taxon>
        <taxon>Pseudomonadota</taxon>
        <taxon>Betaproteobacteria</taxon>
        <taxon>Neisseriales</taxon>
        <taxon>Chitinibacteraceae</taxon>
        <taxon>Chitinimonas</taxon>
    </lineage>
</organism>
<dbReference type="InterPro" id="IPR013758">
    <property type="entry name" value="Topo_IIA_A/C_ab"/>
</dbReference>
<protein>
    <recommendedName>
        <fullName evidence="7">DNA topoisomerase 4 subunit A</fullName>
        <ecNumber evidence="7">5.6.2.2</ecNumber>
    </recommendedName>
    <alternativeName>
        <fullName evidence="7">Topoisomerase IV subunit A</fullName>
    </alternativeName>
</protein>
<dbReference type="RefSeq" id="WP_290333811.1">
    <property type="nucleotide sequence ID" value="NZ_JAUFPU010000018.1"/>
</dbReference>
<evidence type="ECO:0000256" key="2">
    <source>
        <dbReference type="ARBA" id="ARBA00022475"/>
    </source>
</evidence>
<comment type="subunit">
    <text evidence="7">Heterotetramer composed of ParC and ParE.</text>
</comment>
<comment type="subcellular location">
    <subcellularLocation>
        <location evidence="7">Cell membrane</location>
        <topology evidence="7">Peripheral membrane protein</topology>
    </subcellularLocation>
</comment>
<evidence type="ECO:0000256" key="4">
    <source>
        <dbReference type="ARBA" id="ARBA00023125"/>
    </source>
</evidence>
<sequence>MTDIPDLPLDEPEDELPEAVAAEPGSNDLPPPPSLTDFAGADSVPLGRYAERAYLEYAVSVVKGRALPDVCDGQKPVQRRILYAMHEMGLGATAKPVKSARVVGEVLGKYHPHGDTSAYDAMVRLAQNFSLRYPLVDGQGNFGSRDGDGAAAMRYTEARLTKIAELLLSEIDMGTADFVPNYDGAFEEPKLLPARLPMLLLNGASGIAVGMATEMPPHNLREVADAAVALIQRPQISLDELLDHIQGPDFPGGGQIISSREQIRTAYEGGRGSLAVRARWKIEELARGQWQLVVTELPPNTSSQRVLEEIEDLTNPKIKKGKKALTQEQVQLKQLLLSQLDTVRDESGKDVAVRLVFEPKSRTQSPDEFANMLLTHTSLEGSSSINLVAIGIDGRPQQKSLKQLLAEWVQYRFATVRRRTAHRLGQVDDRIHILEGRMVVYLNIDEVIRIIRESDEPKSALMQAFQLSERQADDILEIRLRQLARLEGIKIEQELAKLRDEKAGLEHLLGNESAMQKLIVKEIRDDAKAFGDDRRTLIEATEKASITVAVVDEPLTVIVSQKGWIRSRNGHGLEIQNLTFKEGDSLLAALECRSVDTVALFGSDGRVYNLLAGNLPGGRGDGVPVASVIDLAAKSRIVQLLAARPEQALLIAGANGYAFHCEFKDLLTRQKAGKAFLSLDDGEELLKIATFSPAEGNLVCCLSVSARLHAFPLAELKALSGGGRGMIAMALDEGDKLAAITISDGKSLTLNGTGRGGKSMSLTFDANDLAPYVGKRAKKGKPLVGGLKLAGF</sequence>
<evidence type="ECO:0000313" key="12">
    <source>
        <dbReference type="Proteomes" id="UP001180081"/>
    </source>
</evidence>
<dbReference type="EMBL" id="JAUFPU010000018">
    <property type="protein sequence ID" value="MDN3578474.1"/>
    <property type="molecule type" value="Genomic_DNA"/>
</dbReference>
<comment type="function">
    <text evidence="7">Topoisomerase IV is essential for chromosome segregation. It relaxes supercoiled DNA. Performs the decatenation events required during the replication of a circular DNA molecule.</text>
</comment>
<dbReference type="PROSITE" id="PS52040">
    <property type="entry name" value="TOPO_IIA"/>
    <property type="match status" value="1"/>
</dbReference>
<dbReference type="SUPFAM" id="SSF56719">
    <property type="entry name" value="Type II DNA topoisomerase"/>
    <property type="match status" value="1"/>
</dbReference>
<dbReference type="InterPro" id="IPR050220">
    <property type="entry name" value="Type_II_DNA_Topoisomerases"/>
</dbReference>